<protein>
    <recommendedName>
        <fullName evidence="1">Hemerythrin-like domain-containing protein</fullName>
    </recommendedName>
</protein>
<gene>
    <name evidence="2" type="ORF">AVDCRST_MAG07-3446</name>
</gene>
<evidence type="ECO:0000259" key="1">
    <source>
        <dbReference type="Pfam" id="PF01814"/>
    </source>
</evidence>
<reference evidence="2" key="1">
    <citation type="submission" date="2020-02" db="EMBL/GenBank/DDBJ databases">
        <authorList>
            <person name="Meier V. D."/>
        </authorList>
    </citation>
    <scope>NUCLEOTIDE SEQUENCE</scope>
    <source>
        <strain evidence="2">AVDCRST_MAG07</strain>
    </source>
</reference>
<feature type="domain" description="Hemerythrin-like" evidence="1">
    <location>
        <begin position="26"/>
        <end position="161"/>
    </location>
</feature>
<organism evidence="2">
    <name type="scientific">uncultured Frankineae bacterium</name>
    <dbReference type="NCBI Taxonomy" id="437475"/>
    <lineage>
        <taxon>Bacteria</taxon>
        <taxon>Bacillati</taxon>
        <taxon>Actinomycetota</taxon>
        <taxon>Actinomycetes</taxon>
        <taxon>Frankiales</taxon>
        <taxon>environmental samples</taxon>
    </lineage>
</organism>
<dbReference type="EMBL" id="CADCUB010000164">
    <property type="protein sequence ID" value="CAA9356968.1"/>
    <property type="molecule type" value="Genomic_DNA"/>
</dbReference>
<proteinExistence type="predicted"/>
<dbReference type="Pfam" id="PF01814">
    <property type="entry name" value="Hemerythrin"/>
    <property type="match status" value="1"/>
</dbReference>
<dbReference type="Gene3D" id="1.20.120.520">
    <property type="entry name" value="nmb1532 protein domain like"/>
    <property type="match status" value="1"/>
</dbReference>
<dbReference type="AlphaFoldDB" id="A0A6J4MEB6"/>
<dbReference type="InterPro" id="IPR012312">
    <property type="entry name" value="Hemerythrin-like"/>
</dbReference>
<name>A0A6J4MEB6_9ACTN</name>
<evidence type="ECO:0000313" key="2">
    <source>
        <dbReference type="EMBL" id="CAA9356968.1"/>
    </source>
</evidence>
<accession>A0A6J4MEB6</accession>
<sequence>MTTTTTQISLPGQCGVQEGPVDLVIMYGLHHAFRRDLAAFARAVPATPVEDTATWRALEQRWTRFGAVLHHHHSGEDAGLWPLLLDRVTAAGDDAARRTLEAMEAEHERIDPLLEACAAGFARMAAGGTADHRAALAVRTAAARDELGRHLDHEESEALALVQRHLTQDDWHRMEREHFSDRQPLAQILFVVPWVCDEVPVHVRRRAFAEAGRAFAVVHALARRHYERQSRRAFAYA</sequence>
<dbReference type="CDD" id="cd12108">
    <property type="entry name" value="Hr-like"/>
    <property type="match status" value="1"/>
</dbReference>